<organism evidence="1 2">
    <name type="scientific">Kibdelosporangium lantanae</name>
    <dbReference type="NCBI Taxonomy" id="1497396"/>
    <lineage>
        <taxon>Bacteria</taxon>
        <taxon>Bacillati</taxon>
        <taxon>Actinomycetota</taxon>
        <taxon>Actinomycetes</taxon>
        <taxon>Pseudonocardiales</taxon>
        <taxon>Pseudonocardiaceae</taxon>
        <taxon>Kibdelosporangium</taxon>
    </lineage>
</organism>
<feature type="non-terminal residue" evidence="1">
    <location>
        <position position="42"/>
    </location>
</feature>
<sequence length="42" mass="4177">MGILDGRVVIVTGAGRGIGRGEALECARQGASVVLPSIVNIA</sequence>
<name>A0ABW3MND0_9PSEU</name>
<evidence type="ECO:0000313" key="1">
    <source>
        <dbReference type="EMBL" id="MFD1051643.1"/>
    </source>
</evidence>
<dbReference type="Gene3D" id="3.40.50.720">
    <property type="entry name" value="NAD(P)-binding Rossmann-like Domain"/>
    <property type="match status" value="1"/>
</dbReference>
<protein>
    <submittedName>
        <fullName evidence="1">Short-chain dehydrogenase</fullName>
    </submittedName>
</protein>
<comment type="caution">
    <text evidence="1">The sequence shown here is derived from an EMBL/GenBank/DDBJ whole genome shotgun (WGS) entry which is preliminary data.</text>
</comment>
<keyword evidence="2" id="KW-1185">Reference proteome</keyword>
<evidence type="ECO:0000313" key="2">
    <source>
        <dbReference type="Proteomes" id="UP001597045"/>
    </source>
</evidence>
<reference evidence="2" key="1">
    <citation type="journal article" date="2019" name="Int. J. Syst. Evol. Microbiol.">
        <title>The Global Catalogue of Microorganisms (GCM) 10K type strain sequencing project: providing services to taxonomists for standard genome sequencing and annotation.</title>
        <authorList>
            <consortium name="The Broad Institute Genomics Platform"/>
            <consortium name="The Broad Institute Genome Sequencing Center for Infectious Disease"/>
            <person name="Wu L."/>
            <person name="Ma J."/>
        </authorList>
    </citation>
    <scope>NUCLEOTIDE SEQUENCE [LARGE SCALE GENOMIC DNA]</scope>
    <source>
        <strain evidence="2">JCM 31486</strain>
    </source>
</reference>
<dbReference type="InterPro" id="IPR036291">
    <property type="entry name" value="NAD(P)-bd_dom_sf"/>
</dbReference>
<accession>A0ABW3MND0</accession>
<dbReference type="SUPFAM" id="SSF51735">
    <property type="entry name" value="NAD(P)-binding Rossmann-fold domains"/>
    <property type="match status" value="1"/>
</dbReference>
<dbReference type="Proteomes" id="UP001597045">
    <property type="component" value="Unassembled WGS sequence"/>
</dbReference>
<dbReference type="EMBL" id="JBHTIS010003757">
    <property type="protein sequence ID" value="MFD1051643.1"/>
    <property type="molecule type" value="Genomic_DNA"/>
</dbReference>
<gene>
    <name evidence="1" type="ORF">ACFQ1S_41875</name>
</gene>
<proteinExistence type="predicted"/>